<gene>
    <name evidence="12" type="ORF">INT45_012454</name>
</gene>
<feature type="chain" id="PRO_5034809276" description="Golgi-associated plant pathogenesis-related protein 1" evidence="10">
    <location>
        <begin position="22"/>
        <end position="161"/>
    </location>
</feature>
<name>A0A8H7S222_9FUNG</name>
<evidence type="ECO:0000256" key="8">
    <source>
        <dbReference type="ARBA" id="ARBA00069728"/>
    </source>
</evidence>
<protein>
    <recommendedName>
        <fullName evidence="8">Golgi-associated plant pathogenesis-related protein 1</fullName>
    </recommendedName>
    <alternativeName>
        <fullName evidence="9">Glioma pathogenesis-related protein 2</fullName>
    </alternativeName>
</protein>
<feature type="domain" description="SCP" evidence="11">
    <location>
        <begin position="25"/>
        <end position="147"/>
    </location>
</feature>
<organism evidence="12 13">
    <name type="scientific">Circinella minor</name>
    <dbReference type="NCBI Taxonomy" id="1195481"/>
    <lineage>
        <taxon>Eukaryota</taxon>
        <taxon>Fungi</taxon>
        <taxon>Fungi incertae sedis</taxon>
        <taxon>Mucoromycota</taxon>
        <taxon>Mucoromycotina</taxon>
        <taxon>Mucoromycetes</taxon>
        <taxon>Mucorales</taxon>
        <taxon>Lichtheimiaceae</taxon>
        <taxon>Circinella</taxon>
    </lineage>
</organism>
<evidence type="ECO:0000256" key="3">
    <source>
        <dbReference type="ARBA" id="ARBA00023054"/>
    </source>
</evidence>
<evidence type="ECO:0000313" key="13">
    <source>
        <dbReference type="Proteomes" id="UP000646827"/>
    </source>
</evidence>
<keyword evidence="1" id="KW-0519">Myristate</keyword>
<proteinExistence type="predicted"/>
<dbReference type="PRINTS" id="PR00837">
    <property type="entry name" value="V5TPXLIKE"/>
</dbReference>
<dbReference type="InterPro" id="IPR018244">
    <property type="entry name" value="Allrgn_V5/Tpx1_CS"/>
</dbReference>
<dbReference type="Gene3D" id="3.40.33.10">
    <property type="entry name" value="CAP"/>
    <property type="match status" value="1"/>
</dbReference>
<dbReference type="FunFam" id="3.40.33.10:FF:000015">
    <property type="entry name" value="Golgi-associated plant pathogenesis-related protein 1"/>
    <property type="match status" value="1"/>
</dbReference>
<evidence type="ECO:0000256" key="7">
    <source>
        <dbReference type="ARBA" id="ARBA00063947"/>
    </source>
</evidence>
<dbReference type="SMART" id="SM00198">
    <property type="entry name" value="SCP"/>
    <property type="match status" value="1"/>
</dbReference>
<dbReference type="OrthoDB" id="337038at2759"/>
<keyword evidence="10" id="KW-0732">Signal</keyword>
<keyword evidence="4" id="KW-0472">Membrane</keyword>
<dbReference type="SUPFAM" id="SSF55797">
    <property type="entry name" value="PR-1-like"/>
    <property type="match status" value="1"/>
</dbReference>
<dbReference type="InterPro" id="IPR001283">
    <property type="entry name" value="CRISP-related"/>
</dbReference>
<dbReference type="PANTHER" id="PTHR10334">
    <property type="entry name" value="CYSTEINE-RICH SECRETORY PROTEIN-RELATED"/>
    <property type="match status" value="1"/>
</dbReference>
<keyword evidence="5" id="KW-0449">Lipoprotein</keyword>
<evidence type="ECO:0000256" key="5">
    <source>
        <dbReference type="ARBA" id="ARBA00023288"/>
    </source>
</evidence>
<sequence length="161" mass="17543">MRPIPFILSFLVLGFIQATVAISKATAKNGLKVHNELRAKHGSPPLRWSTKLEKYAQKWSNGCEFKHSQGPYGENLAMGHASFPDAINAWYNEEKAYNYNQPGFSGATGHFTAVVWKGTTEVGCGIKKCNGAPIYTCSYYPPGNMVDGTGAAFKANVLPPK</sequence>
<evidence type="ECO:0000256" key="1">
    <source>
        <dbReference type="ARBA" id="ARBA00022707"/>
    </source>
</evidence>
<dbReference type="InterPro" id="IPR014044">
    <property type="entry name" value="CAP_dom"/>
</dbReference>
<feature type="signal peptide" evidence="10">
    <location>
        <begin position="1"/>
        <end position="21"/>
    </location>
</feature>
<evidence type="ECO:0000313" key="12">
    <source>
        <dbReference type="EMBL" id="KAG2220785.1"/>
    </source>
</evidence>
<dbReference type="Pfam" id="PF00188">
    <property type="entry name" value="CAP"/>
    <property type="match status" value="1"/>
</dbReference>
<accession>A0A8H7S222</accession>
<dbReference type="InterPro" id="IPR035940">
    <property type="entry name" value="CAP_sf"/>
</dbReference>
<dbReference type="GO" id="GO:0005576">
    <property type="term" value="C:extracellular region"/>
    <property type="evidence" value="ECO:0007669"/>
    <property type="project" value="InterPro"/>
</dbReference>
<evidence type="ECO:0000256" key="9">
    <source>
        <dbReference type="ARBA" id="ARBA00075475"/>
    </source>
</evidence>
<dbReference type="EMBL" id="JAEPRB010000129">
    <property type="protein sequence ID" value="KAG2220785.1"/>
    <property type="molecule type" value="Genomic_DNA"/>
</dbReference>
<dbReference type="AlphaFoldDB" id="A0A8H7S222"/>
<evidence type="ECO:0000256" key="4">
    <source>
        <dbReference type="ARBA" id="ARBA00023136"/>
    </source>
</evidence>
<comment type="subunit">
    <text evidence="7">Homodimer. Interacts with CAV1.</text>
</comment>
<comment type="subcellular location">
    <subcellularLocation>
        <location evidence="6">Golgi apparatus membrane</location>
        <topology evidence="6">Lipid-anchor</topology>
    </subcellularLocation>
</comment>
<evidence type="ECO:0000256" key="10">
    <source>
        <dbReference type="SAM" id="SignalP"/>
    </source>
</evidence>
<dbReference type="Proteomes" id="UP000646827">
    <property type="component" value="Unassembled WGS sequence"/>
</dbReference>
<dbReference type="PROSITE" id="PS01010">
    <property type="entry name" value="CRISP_2"/>
    <property type="match status" value="1"/>
</dbReference>
<dbReference type="PROSITE" id="PS01009">
    <property type="entry name" value="CRISP_1"/>
    <property type="match status" value="1"/>
</dbReference>
<keyword evidence="13" id="KW-1185">Reference proteome</keyword>
<evidence type="ECO:0000259" key="11">
    <source>
        <dbReference type="SMART" id="SM00198"/>
    </source>
</evidence>
<comment type="caution">
    <text evidence="12">The sequence shown here is derived from an EMBL/GenBank/DDBJ whole genome shotgun (WGS) entry which is preliminary data.</text>
</comment>
<keyword evidence="3" id="KW-0175">Coiled coil</keyword>
<reference evidence="12 13" key="1">
    <citation type="submission" date="2020-12" db="EMBL/GenBank/DDBJ databases">
        <title>Metabolic potential, ecology and presence of endohyphal bacteria is reflected in genomic diversity of Mucoromycotina.</title>
        <authorList>
            <person name="Muszewska A."/>
            <person name="Okrasinska A."/>
            <person name="Steczkiewicz K."/>
            <person name="Drgas O."/>
            <person name="Orlowska M."/>
            <person name="Perlinska-Lenart U."/>
            <person name="Aleksandrzak-Piekarczyk T."/>
            <person name="Szatraj K."/>
            <person name="Zielenkiewicz U."/>
            <person name="Pilsyk S."/>
            <person name="Malc E."/>
            <person name="Mieczkowski P."/>
            <person name="Kruszewska J.S."/>
            <person name="Biernat P."/>
            <person name="Pawlowska J."/>
        </authorList>
    </citation>
    <scope>NUCLEOTIDE SEQUENCE [LARGE SCALE GENOMIC DNA]</scope>
    <source>
        <strain evidence="12 13">CBS 142.35</strain>
    </source>
</reference>
<dbReference type="GO" id="GO:0000139">
    <property type="term" value="C:Golgi membrane"/>
    <property type="evidence" value="ECO:0007669"/>
    <property type="project" value="UniProtKB-SubCell"/>
</dbReference>
<keyword evidence="2" id="KW-0333">Golgi apparatus</keyword>
<evidence type="ECO:0000256" key="2">
    <source>
        <dbReference type="ARBA" id="ARBA00023034"/>
    </source>
</evidence>
<evidence type="ECO:0000256" key="6">
    <source>
        <dbReference type="ARBA" id="ARBA00037794"/>
    </source>
</evidence>